<dbReference type="Proteomes" id="UP001567538">
    <property type="component" value="Unassembled WGS sequence"/>
</dbReference>
<feature type="transmembrane region" description="Helical" evidence="1">
    <location>
        <begin position="225"/>
        <end position="243"/>
    </location>
</feature>
<feature type="transmembrane region" description="Helical" evidence="1">
    <location>
        <begin position="49"/>
        <end position="72"/>
    </location>
</feature>
<accession>A0ABD1HJY4</accession>
<keyword evidence="1" id="KW-1133">Transmembrane helix</keyword>
<evidence type="ECO:0000259" key="2">
    <source>
        <dbReference type="PROSITE" id="PS50132"/>
    </source>
</evidence>
<feature type="transmembrane region" description="Helical" evidence="1">
    <location>
        <begin position="156"/>
        <end position="180"/>
    </location>
</feature>
<dbReference type="InterPro" id="IPR016137">
    <property type="entry name" value="RGS"/>
</dbReference>
<gene>
    <name evidence="3" type="primary">RGS1</name>
    <name evidence="3" type="ORF">AAHA92_12339</name>
</gene>
<dbReference type="PANTHER" id="PTHR10845">
    <property type="entry name" value="REGULATOR OF G PROTEIN SIGNALING"/>
    <property type="match status" value="1"/>
</dbReference>
<feature type="transmembrane region" description="Helical" evidence="1">
    <location>
        <begin position="84"/>
        <end position="105"/>
    </location>
</feature>
<organism evidence="3 4">
    <name type="scientific">Salvia divinorum</name>
    <name type="common">Maria pastora</name>
    <name type="synonym">Diviner's sage</name>
    <dbReference type="NCBI Taxonomy" id="28513"/>
    <lineage>
        <taxon>Eukaryota</taxon>
        <taxon>Viridiplantae</taxon>
        <taxon>Streptophyta</taxon>
        <taxon>Embryophyta</taxon>
        <taxon>Tracheophyta</taxon>
        <taxon>Spermatophyta</taxon>
        <taxon>Magnoliopsida</taxon>
        <taxon>eudicotyledons</taxon>
        <taxon>Gunneridae</taxon>
        <taxon>Pentapetalae</taxon>
        <taxon>asterids</taxon>
        <taxon>lamiids</taxon>
        <taxon>Lamiales</taxon>
        <taxon>Lamiaceae</taxon>
        <taxon>Nepetoideae</taxon>
        <taxon>Mentheae</taxon>
        <taxon>Salviinae</taxon>
        <taxon>Salvia</taxon>
        <taxon>Salvia subgen. Calosphace</taxon>
    </lineage>
</organism>
<dbReference type="SUPFAM" id="SSF48097">
    <property type="entry name" value="Regulator of G-protein signaling, RGS"/>
    <property type="match status" value="1"/>
</dbReference>
<comment type="caution">
    <text evidence="3">The sequence shown here is derived from an EMBL/GenBank/DDBJ whole genome shotgun (WGS) entry which is preliminary data.</text>
</comment>
<keyword evidence="1" id="KW-0812">Transmembrane</keyword>
<keyword evidence="1" id="KW-0472">Membrane</keyword>
<feature type="domain" description="RGS" evidence="2">
    <location>
        <begin position="294"/>
        <end position="412"/>
    </location>
</feature>
<reference evidence="3 4" key="1">
    <citation type="submission" date="2024-06" db="EMBL/GenBank/DDBJ databases">
        <title>A chromosome level genome sequence of Diviner's sage (Salvia divinorum).</title>
        <authorList>
            <person name="Ford S.A."/>
            <person name="Ro D.-K."/>
            <person name="Ness R.W."/>
            <person name="Phillips M.A."/>
        </authorList>
    </citation>
    <scope>NUCLEOTIDE SEQUENCE [LARGE SCALE GENOMIC DNA]</scope>
    <source>
        <strain evidence="3">SAF-2024a</strain>
        <tissue evidence="3">Leaf</tissue>
    </source>
</reference>
<feature type="transmembrane region" description="Helical" evidence="1">
    <location>
        <begin position="125"/>
        <end position="144"/>
    </location>
</feature>
<feature type="transmembrane region" description="Helical" evidence="1">
    <location>
        <begin position="192"/>
        <end position="213"/>
    </location>
</feature>
<dbReference type="AlphaFoldDB" id="A0ABD1HJY4"/>
<name>A0ABD1HJY4_SALDI</name>
<dbReference type="Pfam" id="PF00615">
    <property type="entry name" value="RGS"/>
    <property type="match status" value="1"/>
</dbReference>
<evidence type="ECO:0000313" key="4">
    <source>
        <dbReference type="Proteomes" id="UP001567538"/>
    </source>
</evidence>
<dbReference type="PANTHER" id="PTHR10845:SF192">
    <property type="entry name" value="DOUBLE HIT, ISOFORM B"/>
    <property type="match status" value="1"/>
</dbReference>
<dbReference type="InterPro" id="IPR044926">
    <property type="entry name" value="RGS_subdomain_2"/>
</dbReference>
<proteinExistence type="predicted"/>
<feature type="transmembrane region" description="Helical" evidence="1">
    <location>
        <begin position="15"/>
        <end position="37"/>
    </location>
</feature>
<keyword evidence="4" id="KW-1185">Reference proteome</keyword>
<dbReference type="EMBL" id="JBEAFC010000005">
    <property type="protein sequence ID" value="KAL1556759.1"/>
    <property type="molecule type" value="Genomic_DNA"/>
</dbReference>
<dbReference type="Gene3D" id="1.10.167.10">
    <property type="entry name" value="Regulator of G-protein Signalling 4, domain 2"/>
    <property type="match status" value="1"/>
</dbReference>
<dbReference type="InterPro" id="IPR036305">
    <property type="entry name" value="RGS_sf"/>
</dbReference>
<protein>
    <submittedName>
        <fullName evidence="3">G-protein signaling regulator protein</fullName>
    </submittedName>
</protein>
<dbReference type="PROSITE" id="PS50132">
    <property type="entry name" value="RGS"/>
    <property type="match status" value="1"/>
</dbReference>
<sequence>MAICAVRGGCPSDYLAISIAILSVILLLVKAGVPYIIHKIPRPKGSGFWLVAIQVIASFNLLLSIVMAFGYLRYRRKHWWSSCYIWAVWVEGPLGFGLLLSCRIVQAFQLYNLFVKRRLPPIRSFIFLPLVLFPWIVGSAILHINKPLNHRCHMKTLWIIPVISIHALYIAALVGFTGAVQHIEFRFHELKDLWRGILVSACCIGVWVVAYTLNEIHEDKALVQIISRSVLLIITSFLLLAFFSMSISQPLASLLSSTKKDKQDCTMMSRALGIPDSGLLVQEESIQSIDPNEPFDKLLMDRRFRQSFIEFADSCLAGESVHFYEELLQLDKIPVVDHVRRIYMARHIIDTYITPGATMEVNISHRCRQDILSTPDLAHPDLFKNAMNELIQLMKMNLANDYWSSTFFMKLKEEAMMKTADYDLEQSSWNYSHRLSSVHCTDDPFHQELSPSKLSSCSHELELQ</sequence>
<evidence type="ECO:0000313" key="3">
    <source>
        <dbReference type="EMBL" id="KAL1556759.1"/>
    </source>
</evidence>
<dbReference type="SMART" id="SM00315">
    <property type="entry name" value="RGS"/>
    <property type="match status" value="1"/>
</dbReference>
<evidence type="ECO:0000256" key="1">
    <source>
        <dbReference type="SAM" id="Phobius"/>
    </source>
</evidence>